<sequence>MTSTACPCAQRLLFVGLDFGTTYSGAACVLAWHCMKHQYFAEISSAEVDKFRTYLSVSSQGGGMRFLPAIEDCGVGETSLQLFKLNLMSHEPWTSNREDAAVATTLNARWRSRVSTTDDVTPVAIYLRGLFEHTIRKLEPWIRGRNAAEVSVVVVLASPACWTTETNARFQRAVQLSGIGSQQIIGDRTRQTRIVIDREHMAALRGSESKRDYGTMLHEESIPEKIIVVDVGGDAVVYRNAPGDSPSKSRLGGSLLVDCHFMDFLEVWIRKNFPVRPEQNQDLYRERSNVLSIWWGQRQKFNYLPHIPGPPLEVKLLEKTLTIGREEFKEFFKDTVEIIAKVVEDLFDEELEQTGDAPNFVTLTGGFSHCQWLVVALADRLKESPARNLRLAPASTQCRWNAVAIGAAYMYWTLSQPDAEPQGEAPCDEAEDNE</sequence>
<dbReference type="PANTHER" id="PTHR14187">
    <property type="entry name" value="ALPHA KINASE/ELONGATION FACTOR 2 KINASE"/>
    <property type="match status" value="1"/>
</dbReference>
<dbReference type="EMBL" id="JADCTT010000010">
    <property type="protein sequence ID" value="KAF9747512.1"/>
    <property type="molecule type" value="Genomic_DNA"/>
</dbReference>
<evidence type="ECO:0000313" key="1">
    <source>
        <dbReference type="EMBL" id="KAF9747512.1"/>
    </source>
</evidence>
<reference evidence="1" key="1">
    <citation type="submission" date="2020-10" db="EMBL/GenBank/DDBJ databases">
        <title>High-Quality Genome Resource of Clonostachys rosea strain S41 by Oxford Nanopore Long-Read Sequencing.</title>
        <authorList>
            <person name="Wang H."/>
        </authorList>
    </citation>
    <scope>NUCLEOTIDE SEQUENCE</scope>
    <source>
        <strain evidence="1">S41</strain>
    </source>
</reference>
<dbReference type="PANTHER" id="PTHR14187:SF5">
    <property type="entry name" value="HEAT SHOCK 70 KDA PROTEIN 12A"/>
    <property type="match status" value="1"/>
</dbReference>
<evidence type="ECO:0000313" key="2">
    <source>
        <dbReference type="Proteomes" id="UP000616885"/>
    </source>
</evidence>
<name>A0A8H7KCD6_BIOOC</name>
<dbReference type="Gene3D" id="3.90.640.10">
    <property type="entry name" value="Actin, Chain A, domain 4"/>
    <property type="match status" value="1"/>
</dbReference>
<dbReference type="InterPro" id="IPR043129">
    <property type="entry name" value="ATPase_NBD"/>
</dbReference>
<organism evidence="1 2">
    <name type="scientific">Bionectria ochroleuca</name>
    <name type="common">Gliocladium roseum</name>
    <dbReference type="NCBI Taxonomy" id="29856"/>
    <lineage>
        <taxon>Eukaryota</taxon>
        <taxon>Fungi</taxon>
        <taxon>Dikarya</taxon>
        <taxon>Ascomycota</taxon>
        <taxon>Pezizomycotina</taxon>
        <taxon>Sordariomycetes</taxon>
        <taxon>Hypocreomycetidae</taxon>
        <taxon>Hypocreales</taxon>
        <taxon>Bionectriaceae</taxon>
        <taxon>Clonostachys</taxon>
    </lineage>
</organism>
<dbReference type="SUPFAM" id="SSF53067">
    <property type="entry name" value="Actin-like ATPase domain"/>
    <property type="match status" value="1"/>
</dbReference>
<dbReference type="Proteomes" id="UP000616885">
    <property type="component" value="Unassembled WGS sequence"/>
</dbReference>
<accession>A0A8H7KCD6</accession>
<gene>
    <name evidence="1" type="ORF">IM811_002846</name>
</gene>
<dbReference type="Gene3D" id="3.30.420.40">
    <property type="match status" value="2"/>
</dbReference>
<proteinExistence type="predicted"/>
<dbReference type="AlphaFoldDB" id="A0A8H7KCD6"/>
<dbReference type="CDD" id="cd10170">
    <property type="entry name" value="ASKHA_NBD_HSP70"/>
    <property type="match status" value="1"/>
</dbReference>
<protein>
    <submittedName>
        <fullName evidence="1">Uncharacterized protein</fullName>
    </submittedName>
</protein>
<comment type="caution">
    <text evidence="1">The sequence shown here is derived from an EMBL/GenBank/DDBJ whole genome shotgun (WGS) entry which is preliminary data.</text>
</comment>